<dbReference type="KEGG" id="atl:Athai_07540"/>
<dbReference type="PROSITE" id="PS50937">
    <property type="entry name" value="HTH_MERR_2"/>
    <property type="match status" value="1"/>
</dbReference>
<gene>
    <name evidence="6" type="ORF">Athai_07540</name>
</gene>
<name>A0A7R7DKH0_9ACTN</name>
<dbReference type="CDD" id="cd00592">
    <property type="entry name" value="HTH_MerR-like"/>
    <property type="match status" value="1"/>
</dbReference>
<dbReference type="AlphaFoldDB" id="A0A7R7DKH0"/>
<keyword evidence="2" id="KW-0805">Transcription regulation</keyword>
<proteinExistence type="predicted"/>
<accession>A0A7R7DKH0</accession>
<protein>
    <recommendedName>
        <fullName evidence="5">HTH merR-type domain-containing protein</fullName>
    </recommendedName>
</protein>
<dbReference type="PANTHER" id="PTHR30204:SF69">
    <property type="entry name" value="MERR-FAMILY TRANSCRIPTIONAL REGULATOR"/>
    <property type="match status" value="1"/>
</dbReference>
<evidence type="ECO:0000256" key="3">
    <source>
        <dbReference type="ARBA" id="ARBA00023125"/>
    </source>
</evidence>
<evidence type="ECO:0000259" key="5">
    <source>
        <dbReference type="PROSITE" id="PS50937"/>
    </source>
</evidence>
<evidence type="ECO:0000313" key="7">
    <source>
        <dbReference type="Proteomes" id="UP000611640"/>
    </source>
</evidence>
<dbReference type="InterPro" id="IPR047057">
    <property type="entry name" value="MerR_fam"/>
</dbReference>
<dbReference type="Pfam" id="PF13411">
    <property type="entry name" value="MerR_1"/>
    <property type="match status" value="1"/>
</dbReference>
<dbReference type="Gene3D" id="1.10.1660.10">
    <property type="match status" value="1"/>
</dbReference>
<evidence type="ECO:0000256" key="1">
    <source>
        <dbReference type="ARBA" id="ARBA00022491"/>
    </source>
</evidence>
<dbReference type="Proteomes" id="UP000611640">
    <property type="component" value="Chromosome"/>
</dbReference>
<evidence type="ECO:0000256" key="2">
    <source>
        <dbReference type="ARBA" id="ARBA00023015"/>
    </source>
</evidence>
<evidence type="ECO:0000256" key="4">
    <source>
        <dbReference type="ARBA" id="ARBA00023163"/>
    </source>
</evidence>
<dbReference type="PANTHER" id="PTHR30204">
    <property type="entry name" value="REDOX-CYCLING DRUG-SENSING TRANSCRIPTIONAL ACTIVATOR SOXR"/>
    <property type="match status" value="1"/>
</dbReference>
<keyword evidence="3" id="KW-0238">DNA-binding</keyword>
<sequence>MKIGDAAATLGIAAHVLRHWESLGLLVPARSSSGHRNYDDQTLDHARMIRTLQRAGLSLDQIRRIARGDHDDKTALIDGKRAEIHDRVELLRAADRFLAHIVTCRHAVLADCPDCAHFLTHQYRPDRTVVAGAEAAMQQ</sequence>
<keyword evidence="1" id="KW-0678">Repressor</keyword>
<reference evidence="6 7" key="1">
    <citation type="submission" date="2020-08" db="EMBL/GenBank/DDBJ databases">
        <title>Whole genome shotgun sequence of Actinocatenispora thailandica NBRC 105041.</title>
        <authorList>
            <person name="Komaki H."/>
            <person name="Tamura T."/>
        </authorList>
    </citation>
    <scope>NUCLEOTIDE SEQUENCE [LARGE SCALE GENOMIC DNA]</scope>
    <source>
        <strain evidence="6 7">NBRC 105041</strain>
    </source>
</reference>
<feature type="domain" description="HTH merR-type" evidence="5">
    <location>
        <begin position="1"/>
        <end position="68"/>
    </location>
</feature>
<dbReference type="GO" id="GO:0003700">
    <property type="term" value="F:DNA-binding transcription factor activity"/>
    <property type="evidence" value="ECO:0007669"/>
    <property type="project" value="InterPro"/>
</dbReference>
<dbReference type="PROSITE" id="PS00552">
    <property type="entry name" value="HTH_MERR_1"/>
    <property type="match status" value="1"/>
</dbReference>
<dbReference type="EMBL" id="AP023355">
    <property type="protein sequence ID" value="BCJ33251.1"/>
    <property type="molecule type" value="Genomic_DNA"/>
</dbReference>
<dbReference type="InterPro" id="IPR000551">
    <property type="entry name" value="MerR-type_HTH_dom"/>
</dbReference>
<dbReference type="GO" id="GO:0003677">
    <property type="term" value="F:DNA binding"/>
    <property type="evidence" value="ECO:0007669"/>
    <property type="project" value="UniProtKB-KW"/>
</dbReference>
<dbReference type="SMART" id="SM00422">
    <property type="entry name" value="HTH_MERR"/>
    <property type="match status" value="1"/>
</dbReference>
<dbReference type="PRINTS" id="PR00040">
    <property type="entry name" value="HTHMERR"/>
</dbReference>
<dbReference type="InterPro" id="IPR009061">
    <property type="entry name" value="DNA-bd_dom_put_sf"/>
</dbReference>
<dbReference type="SUPFAM" id="SSF46955">
    <property type="entry name" value="Putative DNA-binding domain"/>
    <property type="match status" value="1"/>
</dbReference>
<dbReference type="RefSeq" id="WP_203960174.1">
    <property type="nucleotide sequence ID" value="NZ_AP023355.1"/>
</dbReference>
<keyword evidence="4" id="KW-0804">Transcription</keyword>
<organism evidence="6 7">
    <name type="scientific">Actinocatenispora thailandica</name>
    <dbReference type="NCBI Taxonomy" id="227318"/>
    <lineage>
        <taxon>Bacteria</taxon>
        <taxon>Bacillati</taxon>
        <taxon>Actinomycetota</taxon>
        <taxon>Actinomycetes</taxon>
        <taxon>Micromonosporales</taxon>
        <taxon>Micromonosporaceae</taxon>
        <taxon>Actinocatenispora</taxon>
    </lineage>
</organism>
<evidence type="ECO:0000313" key="6">
    <source>
        <dbReference type="EMBL" id="BCJ33251.1"/>
    </source>
</evidence>
<keyword evidence="7" id="KW-1185">Reference proteome</keyword>